<keyword evidence="1" id="KW-0238">DNA-binding</keyword>
<dbReference type="PROSITE" id="PS51197">
    <property type="entry name" value="HTH_RRF2_2"/>
    <property type="match status" value="1"/>
</dbReference>
<dbReference type="EMBL" id="NRSH01000005">
    <property type="protein sequence ID" value="MBK1725607.1"/>
    <property type="molecule type" value="Genomic_DNA"/>
</dbReference>
<organism evidence="2 3">
    <name type="scientific">Halorhodospira neutriphila</name>
    <dbReference type="NCBI Taxonomy" id="168379"/>
    <lineage>
        <taxon>Bacteria</taxon>
        <taxon>Pseudomonadati</taxon>
        <taxon>Pseudomonadota</taxon>
        <taxon>Gammaproteobacteria</taxon>
        <taxon>Chromatiales</taxon>
        <taxon>Ectothiorhodospiraceae</taxon>
        <taxon>Halorhodospira</taxon>
    </lineage>
</organism>
<evidence type="ECO:0000313" key="2">
    <source>
        <dbReference type="EMBL" id="MBK1725607.1"/>
    </source>
</evidence>
<gene>
    <name evidence="2" type="ORF">CKO13_00900</name>
</gene>
<proteinExistence type="predicted"/>
<dbReference type="InterPro" id="IPR000944">
    <property type="entry name" value="Tscrpt_reg_Rrf2"/>
</dbReference>
<accession>A0ABS1E388</accession>
<dbReference type="PANTHER" id="PTHR33221">
    <property type="entry name" value="WINGED HELIX-TURN-HELIX TRANSCRIPTIONAL REGULATOR, RRF2 FAMILY"/>
    <property type="match status" value="1"/>
</dbReference>
<reference evidence="2 3" key="1">
    <citation type="journal article" date="2020" name="Microorganisms">
        <title>Osmotic Adaptation and Compatible Solute Biosynthesis of Phototrophic Bacteria as Revealed from Genome Analyses.</title>
        <authorList>
            <person name="Imhoff J.F."/>
            <person name="Rahn T."/>
            <person name="Kunzel S."/>
            <person name="Keller A."/>
            <person name="Neulinger S.C."/>
        </authorList>
    </citation>
    <scope>NUCLEOTIDE SEQUENCE [LARGE SCALE GENOMIC DNA]</scope>
    <source>
        <strain evidence="2 3">DSM 15116</strain>
    </source>
</reference>
<evidence type="ECO:0000256" key="1">
    <source>
        <dbReference type="ARBA" id="ARBA00023125"/>
    </source>
</evidence>
<dbReference type="PANTHER" id="PTHR33221:SF4">
    <property type="entry name" value="HTH-TYPE TRANSCRIPTIONAL REPRESSOR NSRR"/>
    <property type="match status" value="1"/>
</dbReference>
<dbReference type="NCBIfam" id="TIGR00738">
    <property type="entry name" value="rrf2_super"/>
    <property type="match status" value="1"/>
</dbReference>
<dbReference type="Proteomes" id="UP000738126">
    <property type="component" value="Unassembled WGS sequence"/>
</dbReference>
<dbReference type="InterPro" id="IPR036388">
    <property type="entry name" value="WH-like_DNA-bd_sf"/>
</dbReference>
<name>A0ABS1E388_9GAMM</name>
<dbReference type="Pfam" id="PF02082">
    <property type="entry name" value="Rrf2"/>
    <property type="match status" value="1"/>
</dbReference>
<dbReference type="RefSeq" id="WP_200255935.1">
    <property type="nucleotide sequence ID" value="NZ_NRSH01000005.1"/>
</dbReference>
<dbReference type="SUPFAM" id="SSF46785">
    <property type="entry name" value="Winged helix' DNA-binding domain"/>
    <property type="match status" value="1"/>
</dbReference>
<protein>
    <recommendedName>
        <fullName evidence="4">Transcriptional regulator, BadM/Rrf2 family</fullName>
    </recommendedName>
</protein>
<comment type="caution">
    <text evidence="2">The sequence shown here is derived from an EMBL/GenBank/DDBJ whole genome shotgun (WGS) entry which is preliminary data.</text>
</comment>
<evidence type="ECO:0008006" key="4">
    <source>
        <dbReference type="Google" id="ProtNLM"/>
    </source>
</evidence>
<dbReference type="InterPro" id="IPR036390">
    <property type="entry name" value="WH_DNA-bd_sf"/>
</dbReference>
<evidence type="ECO:0000313" key="3">
    <source>
        <dbReference type="Proteomes" id="UP000738126"/>
    </source>
</evidence>
<dbReference type="Gene3D" id="1.10.10.10">
    <property type="entry name" value="Winged helix-like DNA-binding domain superfamily/Winged helix DNA-binding domain"/>
    <property type="match status" value="1"/>
</dbReference>
<sequence>MELTYYTDFALRVLLYAAGHAERRVTLREIAAAYGISQEHLRKVVHRLARHGYLETAQGRAGGLRLARAPEAVRVGEIVRLMEEGLEVIDCGRGPCPLCGACSLKAALDDARDRFLERLDQVTLAQLLESPATAERIRTLAARGGG</sequence>
<keyword evidence="3" id="KW-1185">Reference proteome</keyword>